<comment type="caution">
    <text evidence="1">The sequence shown here is derived from an EMBL/GenBank/DDBJ whole genome shotgun (WGS) entry which is preliminary data.</text>
</comment>
<accession>A0A8H3DT77</accession>
<proteinExistence type="predicted"/>
<protein>
    <submittedName>
        <fullName evidence="1">Uncharacterized protein</fullName>
    </submittedName>
</protein>
<reference evidence="1" key="1">
    <citation type="submission" date="2021-01" db="EMBL/GenBank/DDBJ databases">
        <authorList>
            <person name="Kaushik A."/>
        </authorList>
    </citation>
    <scope>NUCLEOTIDE SEQUENCE</scope>
    <source>
        <strain evidence="1">AG2-2IIIB</strain>
    </source>
</reference>
<sequence length="91" mass="10134">MYAAIPEIDSPSIVLFFKERGTGPSYGLSTLRNGLSAFTALRKFSLSLPSYNQSTITPEFCRTVPELSRLEVWQESCPSLEEVTLFGVILK</sequence>
<dbReference type="AlphaFoldDB" id="A0A8H3DT77"/>
<dbReference type="EMBL" id="CAJMWT010010243">
    <property type="protein sequence ID" value="CAE6541387.1"/>
    <property type="molecule type" value="Genomic_DNA"/>
</dbReference>
<gene>
    <name evidence="1" type="ORF">RDB_LOCUS198279</name>
</gene>
<evidence type="ECO:0000313" key="2">
    <source>
        <dbReference type="Proteomes" id="UP000663843"/>
    </source>
</evidence>
<evidence type="ECO:0000313" key="1">
    <source>
        <dbReference type="EMBL" id="CAE6541387.1"/>
    </source>
</evidence>
<organism evidence="1 2">
    <name type="scientific">Rhizoctonia solani</name>
    <dbReference type="NCBI Taxonomy" id="456999"/>
    <lineage>
        <taxon>Eukaryota</taxon>
        <taxon>Fungi</taxon>
        <taxon>Dikarya</taxon>
        <taxon>Basidiomycota</taxon>
        <taxon>Agaricomycotina</taxon>
        <taxon>Agaricomycetes</taxon>
        <taxon>Cantharellales</taxon>
        <taxon>Ceratobasidiaceae</taxon>
        <taxon>Rhizoctonia</taxon>
    </lineage>
</organism>
<dbReference type="Proteomes" id="UP000663843">
    <property type="component" value="Unassembled WGS sequence"/>
</dbReference>
<name>A0A8H3DT77_9AGAM</name>